<dbReference type="Proteomes" id="UP001595792">
    <property type="component" value="Unassembled WGS sequence"/>
</dbReference>
<keyword evidence="4" id="KW-1185">Reference proteome</keyword>
<keyword evidence="1" id="KW-1133">Transmembrane helix</keyword>
<evidence type="ECO:0000256" key="1">
    <source>
        <dbReference type="SAM" id="Phobius"/>
    </source>
</evidence>
<feature type="transmembrane region" description="Helical" evidence="1">
    <location>
        <begin position="130"/>
        <end position="152"/>
    </location>
</feature>
<dbReference type="Pfam" id="PF06580">
    <property type="entry name" value="His_kinase"/>
    <property type="match status" value="1"/>
</dbReference>
<feature type="transmembrane region" description="Helical" evidence="1">
    <location>
        <begin position="12"/>
        <end position="30"/>
    </location>
</feature>
<evidence type="ECO:0000313" key="3">
    <source>
        <dbReference type="EMBL" id="MFC4198414.1"/>
    </source>
</evidence>
<organism evidence="3 4">
    <name type="scientific">Pedobacter jamesrossensis</name>
    <dbReference type="NCBI Taxonomy" id="1908238"/>
    <lineage>
        <taxon>Bacteria</taxon>
        <taxon>Pseudomonadati</taxon>
        <taxon>Bacteroidota</taxon>
        <taxon>Sphingobacteriia</taxon>
        <taxon>Sphingobacteriales</taxon>
        <taxon>Sphingobacteriaceae</taxon>
        <taxon>Pedobacter</taxon>
    </lineage>
</organism>
<name>A0ABV8NRR3_9SPHI</name>
<keyword evidence="3" id="KW-0808">Transferase</keyword>
<dbReference type="PANTHER" id="PTHR34220:SF7">
    <property type="entry name" value="SENSOR HISTIDINE KINASE YPDA"/>
    <property type="match status" value="1"/>
</dbReference>
<reference evidence="4" key="1">
    <citation type="journal article" date="2019" name="Int. J. Syst. Evol. Microbiol.">
        <title>The Global Catalogue of Microorganisms (GCM) 10K type strain sequencing project: providing services to taxonomists for standard genome sequencing and annotation.</title>
        <authorList>
            <consortium name="The Broad Institute Genomics Platform"/>
            <consortium name="The Broad Institute Genome Sequencing Center for Infectious Disease"/>
            <person name="Wu L."/>
            <person name="Ma J."/>
        </authorList>
    </citation>
    <scope>NUCLEOTIDE SEQUENCE [LARGE SCALE GENOMIC DNA]</scope>
    <source>
        <strain evidence="4">CCM 8689</strain>
    </source>
</reference>
<feature type="domain" description="Signal transduction histidine kinase internal region" evidence="2">
    <location>
        <begin position="172"/>
        <end position="246"/>
    </location>
</feature>
<feature type="transmembrane region" description="Helical" evidence="1">
    <location>
        <begin position="50"/>
        <end position="69"/>
    </location>
</feature>
<evidence type="ECO:0000313" key="4">
    <source>
        <dbReference type="Proteomes" id="UP001595792"/>
    </source>
</evidence>
<dbReference type="GO" id="GO:0004673">
    <property type="term" value="F:protein histidine kinase activity"/>
    <property type="evidence" value="ECO:0007669"/>
    <property type="project" value="UniProtKB-EC"/>
</dbReference>
<dbReference type="InterPro" id="IPR050640">
    <property type="entry name" value="Bact_2-comp_sensor_kinase"/>
</dbReference>
<dbReference type="InterPro" id="IPR010559">
    <property type="entry name" value="Sig_transdc_His_kin_internal"/>
</dbReference>
<dbReference type="RefSeq" id="WP_378962405.1">
    <property type="nucleotide sequence ID" value="NZ_JBHRXC010000016.1"/>
</dbReference>
<proteinExistence type="predicted"/>
<evidence type="ECO:0000259" key="2">
    <source>
        <dbReference type="Pfam" id="PF06580"/>
    </source>
</evidence>
<accession>A0ABV8NRR3</accession>
<keyword evidence="1" id="KW-0812">Transmembrane</keyword>
<dbReference type="PANTHER" id="PTHR34220">
    <property type="entry name" value="SENSOR HISTIDINE KINASE YPDA"/>
    <property type="match status" value="1"/>
</dbReference>
<gene>
    <name evidence="3" type="ORF">ACFOUY_17035</name>
</gene>
<comment type="caution">
    <text evidence="3">The sequence shown here is derived from an EMBL/GenBank/DDBJ whole genome shotgun (WGS) entry which is preliminary data.</text>
</comment>
<sequence length="358" mass="42436">MFNFKNKIDRKYFVIELIFFVFICFISPIISDLEFSYYEQNNVLRFAESVEARLVWGTYSFAFYTIYYWVFLKGYVFKKRIFPIIISICFFIILSHLYDKYIMNYTISKFSFLSDEMQARALKDFNKTKLYFIISYILNRILFTIVGFAFLIRSLQQDEQMSVLNEQKLISELAYLKAQLQPHFFFNTLNNIYALALKKSDNTAPLVAKLSEMMRYILYKSESKLVLLESEINFIENYIEVERVRYPCLIKIDFEFQGIDSYSQIGPLLLLPFIENAFKHGVQEETKEGFVHLLICKMESELIMELSNSISSKKANDFVGIGLINVRKRLDIQYPNRYNLEQINNGKVYQMRLTLLLG</sequence>
<dbReference type="EMBL" id="JBHSBY010000138">
    <property type="protein sequence ID" value="MFC4198414.1"/>
    <property type="molecule type" value="Genomic_DNA"/>
</dbReference>
<protein>
    <submittedName>
        <fullName evidence="3">Sensor histidine kinase</fullName>
        <ecNumber evidence="3">2.7.13.3</ecNumber>
    </submittedName>
</protein>
<keyword evidence="3" id="KW-0418">Kinase</keyword>
<keyword evidence="1" id="KW-0472">Membrane</keyword>
<feature type="transmembrane region" description="Helical" evidence="1">
    <location>
        <begin position="81"/>
        <end position="98"/>
    </location>
</feature>
<dbReference type="EC" id="2.7.13.3" evidence="3"/>